<evidence type="ECO:0000313" key="7">
    <source>
        <dbReference type="Proteomes" id="UP000541444"/>
    </source>
</evidence>
<keyword evidence="4" id="KW-0418">Kinase</keyword>
<protein>
    <recommendedName>
        <fullName evidence="5">Carbohydrate kinase PfkB domain-containing protein</fullName>
    </recommendedName>
</protein>
<dbReference type="GO" id="GO:0005737">
    <property type="term" value="C:cytoplasm"/>
    <property type="evidence" value="ECO:0007669"/>
    <property type="project" value="TreeGrafter"/>
</dbReference>
<dbReference type="Gene3D" id="3.40.1190.20">
    <property type="match status" value="1"/>
</dbReference>
<dbReference type="PROSITE" id="PS00583">
    <property type="entry name" value="PFKB_KINASES_1"/>
    <property type="match status" value="1"/>
</dbReference>
<feature type="domain" description="Carbohydrate kinase PfkB" evidence="5">
    <location>
        <begin position="355"/>
        <end position="407"/>
    </location>
</feature>
<keyword evidence="2" id="KW-0808">Transferase</keyword>
<proteinExistence type="inferred from homology"/>
<dbReference type="Proteomes" id="UP000541444">
    <property type="component" value="Unassembled WGS sequence"/>
</dbReference>
<dbReference type="EMBL" id="JACGCM010000786">
    <property type="protein sequence ID" value="KAF6166616.1"/>
    <property type="molecule type" value="Genomic_DNA"/>
</dbReference>
<name>A0A7J7NHF0_9MAGN</name>
<dbReference type="GO" id="GO:0016798">
    <property type="term" value="F:hydrolase activity, acting on glycosyl bonds"/>
    <property type="evidence" value="ECO:0007669"/>
    <property type="project" value="TreeGrafter"/>
</dbReference>
<keyword evidence="7" id="KW-1185">Reference proteome</keyword>
<dbReference type="InterPro" id="IPR002139">
    <property type="entry name" value="Ribo/fructo_kinase"/>
</dbReference>
<evidence type="ECO:0000313" key="6">
    <source>
        <dbReference type="EMBL" id="KAF6166616.1"/>
    </source>
</evidence>
<dbReference type="SUPFAM" id="SSF53613">
    <property type="entry name" value="Ribokinase-like"/>
    <property type="match status" value="1"/>
</dbReference>
<evidence type="ECO:0000256" key="4">
    <source>
        <dbReference type="ARBA" id="ARBA00022777"/>
    </source>
</evidence>
<evidence type="ECO:0000256" key="1">
    <source>
        <dbReference type="ARBA" id="ARBA00010688"/>
    </source>
</evidence>
<dbReference type="GO" id="GO:0016301">
    <property type="term" value="F:kinase activity"/>
    <property type="evidence" value="ECO:0007669"/>
    <property type="project" value="UniProtKB-KW"/>
</dbReference>
<dbReference type="CDD" id="cd01941">
    <property type="entry name" value="YeiC_kinase_like"/>
    <property type="match status" value="1"/>
</dbReference>
<comment type="caution">
    <text evidence="6">The sequence shown here is derived from an EMBL/GenBank/DDBJ whole genome shotgun (WGS) entry which is preliminary data.</text>
</comment>
<dbReference type="GO" id="GO:0046872">
    <property type="term" value="F:metal ion binding"/>
    <property type="evidence" value="ECO:0007669"/>
    <property type="project" value="UniProtKB-KW"/>
</dbReference>
<keyword evidence="3" id="KW-0479">Metal-binding</keyword>
<dbReference type="PANTHER" id="PTHR42909:SF1">
    <property type="entry name" value="CARBOHYDRATE KINASE PFKB DOMAIN-CONTAINING PROTEIN"/>
    <property type="match status" value="1"/>
</dbReference>
<comment type="similarity">
    <text evidence="1">Belongs to the carbohydrate kinase PfkB family.</text>
</comment>
<dbReference type="InterPro" id="IPR011611">
    <property type="entry name" value="PfkB_dom"/>
</dbReference>
<dbReference type="AlphaFoldDB" id="A0A7J7NHF0"/>
<reference evidence="6 7" key="1">
    <citation type="journal article" date="2020" name="IScience">
        <title>Genome Sequencing of the Endangered Kingdonia uniflora (Circaeasteraceae, Ranunculales) Reveals Potential Mechanisms of Evolutionary Specialization.</title>
        <authorList>
            <person name="Sun Y."/>
            <person name="Deng T."/>
            <person name="Zhang A."/>
            <person name="Moore M.J."/>
            <person name="Landis J.B."/>
            <person name="Lin N."/>
            <person name="Zhang H."/>
            <person name="Zhang X."/>
            <person name="Huang J."/>
            <person name="Zhang X."/>
            <person name="Sun H."/>
            <person name="Wang H."/>
        </authorList>
    </citation>
    <scope>NUCLEOTIDE SEQUENCE [LARGE SCALE GENOMIC DNA]</scope>
    <source>
        <strain evidence="6">TB1705</strain>
        <tissue evidence="6">Leaf</tissue>
    </source>
</reference>
<feature type="domain" description="Carbohydrate kinase PfkB" evidence="5">
    <location>
        <begin position="46"/>
        <end position="314"/>
    </location>
</feature>
<evidence type="ECO:0000259" key="5">
    <source>
        <dbReference type="Pfam" id="PF00294"/>
    </source>
</evidence>
<dbReference type="Pfam" id="PF00294">
    <property type="entry name" value="PfkB"/>
    <property type="match status" value="2"/>
</dbReference>
<dbReference type="OrthoDB" id="198885at2759"/>
<gene>
    <name evidence="6" type="ORF">GIB67_005478</name>
</gene>
<evidence type="ECO:0000256" key="3">
    <source>
        <dbReference type="ARBA" id="ARBA00022723"/>
    </source>
</evidence>
<dbReference type="InterPro" id="IPR029056">
    <property type="entry name" value="Ribokinase-like"/>
</dbReference>
<dbReference type="PANTHER" id="PTHR42909">
    <property type="entry name" value="ZGC:136858"/>
    <property type="match status" value="1"/>
</dbReference>
<sequence>MESGAWRRLNCISRHFLTQNEANEILHLNCSSAPNIFRHVDSEPIVLGGMVMDIHATSSIPARPRTTTPGKVQYVKGGVARNIAECMSKLGTKPFMISVIGYDMAGVLLSILRTCFVTLKRGNLLLEYWESSGLATEGIQRRKDIGTPVVCNFFDAKGEVAAGVASVEAIELFLTQEWIQKFSRNISSAPILVVDANLNPQSLEASCQMAADSGVPVWFEPVSIAKSKKVASVVKYVTVASPNEDELIAMANALSYGDRFRPIQREVNGGSKRSIQCLFQMLKPAILVLLEKGVKIVVLTLGSEGVFLCSKDGYNSVQNHLENIRTSSFGIELYATVNSRLPSDEIVSAVNRLHVLHFPSLVTSVVRLTGAGDCLVGGILASLCSGLNLRQSIAVGIAAAKASVEVESNVPTEYCLTKIAGFCFADDARLVYSSAKVVCDEPLV</sequence>
<evidence type="ECO:0000256" key="2">
    <source>
        <dbReference type="ARBA" id="ARBA00022679"/>
    </source>
</evidence>
<organism evidence="6 7">
    <name type="scientific">Kingdonia uniflora</name>
    <dbReference type="NCBI Taxonomy" id="39325"/>
    <lineage>
        <taxon>Eukaryota</taxon>
        <taxon>Viridiplantae</taxon>
        <taxon>Streptophyta</taxon>
        <taxon>Embryophyta</taxon>
        <taxon>Tracheophyta</taxon>
        <taxon>Spermatophyta</taxon>
        <taxon>Magnoliopsida</taxon>
        <taxon>Ranunculales</taxon>
        <taxon>Circaeasteraceae</taxon>
        <taxon>Kingdonia</taxon>
    </lineage>
</organism>
<dbReference type="GO" id="GO:0004730">
    <property type="term" value="F:pseudouridylate synthase activity"/>
    <property type="evidence" value="ECO:0007669"/>
    <property type="project" value="TreeGrafter"/>
</dbReference>
<accession>A0A7J7NHF0</accession>
<dbReference type="InterPro" id="IPR002173">
    <property type="entry name" value="Carboh/pur_kinase_PfkB_CS"/>
</dbReference>
<dbReference type="PRINTS" id="PR00990">
    <property type="entry name" value="RIBOKINASE"/>
</dbReference>